<keyword evidence="2" id="KW-0342">GTP-binding</keyword>
<dbReference type="Pfam" id="PF00071">
    <property type="entry name" value="Ras"/>
    <property type="match status" value="1"/>
</dbReference>
<evidence type="ECO:0000256" key="1">
    <source>
        <dbReference type="ARBA" id="ARBA00022741"/>
    </source>
</evidence>
<evidence type="ECO:0008006" key="7">
    <source>
        <dbReference type="Google" id="ProtNLM"/>
    </source>
</evidence>
<dbReference type="PANTHER" id="PTHR24070">
    <property type="entry name" value="RAS, DI-RAS, AND RHEB FAMILY MEMBERS OF SMALL GTPASE SUPERFAMILY"/>
    <property type="match status" value="1"/>
</dbReference>
<keyword evidence="4" id="KW-0812">Transmembrane</keyword>
<dbReference type="SMART" id="SM00175">
    <property type="entry name" value="RAB"/>
    <property type="match status" value="1"/>
</dbReference>
<protein>
    <recommendedName>
        <fullName evidence="7">GTPase RhebL1</fullName>
    </recommendedName>
</protein>
<proteinExistence type="predicted"/>
<organism evidence="5 6">
    <name type="scientific">Phrynosoma platyrhinos</name>
    <name type="common">Desert horned lizard</name>
    <dbReference type="NCBI Taxonomy" id="52577"/>
    <lineage>
        <taxon>Eukaryota</taxon>
        <taxon>Metazoa</taxon>
        <taxon>Chordata</taxon>
        <taxon>Craniata</taxon>
        <taxon>Vertebrata</taxon>
        <taxon>Euteleostomi</taxon>
        <taxon>Lepidosauria</taxon>
        <taxon>Squamata</taxon>
        <taxon>Bifurcata</taxon>
        <taxon>Unidentata</taxon>
        <taxon>Episquamata</taxon>
        <taxon>Toxicofera</taxon>
        <taxon>Iguania</taxon>
        <taxon>Phrynosomatidae</taxon>
        <taxon>Phrynosomatinae</taxon>
        <taxon>Phrynosoma</taxon>
    </lineage>
</organism>
<feature type="region of interest" description="Disordered" evidence="3">
    <location>
        <begin position="181"/>
        <end position="201"/>
    </location>
</feature>
<dbReference type="NCBIfam" id="TIGR00231">
    <property type="entry name" value="small_GTP"/>
    <property type="match status" value="1"/>
</dbReference>
<dbReference type="EMBL" id="JAIPUX010000439">
    <property type="protein sequence ID" value="KAH0629267.1"/>
    <property type="molecule type" value="Genomic_DNA"/>
</dbReference>
<feature type="transmembrane region" description="Helical" evidence="4">
    <location>
        <begin position="12"/>
        <end position="36"/>
    </location>
</feature>
<evidence type="ECO:0000313" key="5">
    <source>
        <dbReference type="EMBL" id="KAH0629267.1"/>
    </source>
</evidence>
<dbReference type="Gene3D" id="3.40.50.300">
    <property type="entry name" value="P-loop containing nucleotide triphosphate hydrolases"/>
    <property type="match status" value="1"/>
</dbReference>
<keyword evidence="6" id="KW-1185">Reference proteome</keyword>
<comment type="caution">
    <text evidence="5">The sequence shown here is derived from an EMBL/GenBank/DDBJ whole genome shotgun (WGS) entry which is preliminary data.</text>
</comment>
<dbReference type="SMART" id="SM00174">
    <property type="entry name" value="RHO"/>
    <property type="match status" value="1"/>
</dbReference>
<evidence type="ECO:0000256" key="3">
    <source>
        <dbReference type="SAM" id="MobiDB-lite"/>
    </source>
</evidence>
<dbReference type="InterPro" id="IPR027417">
    <property type="entry name" value="P-loop_NTPase"/>
</dbReference>
<dbReference type="Proteomes" id="UP000826234">
    <property type="component" value="Unassembled WGS sequence"/>
</dbReference>
<keyword evidence="4" id="KW-1133">Transmembrane helix</keyword>
<evidence type="ECO:0000256" key="2">
    <source>
        <dbReference type="ARBA" id="ARBA00023134"/>
    </source>
</evidence>
<dbReference type="PROSITE" id="PS51421">
    <property type="entry name" value="RAS"/>
    <property type="match status" value="1"/>
</dbReference>
<keyword evidence="1" id="KW-0547">Nucleotide-binding</keyword>
<evidence type="ECO:0000256" key="4">
    <source>
        <dbReference type="SAM" id="Phobius"/>
    </source>
</evidence>
<dbReference type="InterPro" id="IPR005225">
    <property type="entry name" value="Small_GTP-bd"/>
</dbReference>
<name>A0ABQ7TIM2_PHRPL</name>
<evidence type="ECO:0000313" key="6">
    <source>
        <dbReference type="Proteomes" id="UP000826234"/>
    </source>
</evidence>
<dbReference type="SUPFAM" id="SSF52540">
    <property type="entry name" value="P-loop containing nucleoside triphosphate hydrolases"/>
    <property type="match status" value="1"/>
</dbReference>
<dbReference type="PROSITE" id="PS51419">
    <property type="entry name" value="RAB"/>
    <property type="match status" value="1"/>
</dbReference>
<reference evidence="5 6" key="1">
    <citation type="journal article" date="2022" name="Gigascience">
        <title>A chromosome-level genome assembly and annotation of the desert horned lizard, Phrynosoma platyrhinos, provides insight into chromosomal rearrangements among reptiles.</title>
        <authorList>
            <person name="Koochekian N."/>
            <person name="Ascanio A."/>
            <person name="Farleigh K."/>
            <person name="Card D.C."/>
            <person name="Schield D.R."/>
            <person name="Castoe T.A."/>
            <person name="Jezkova T."/>
        </authorList>
    </citation>
    <scope>NUCLEOTIDE SEQUENCE [LARGE SCALE GENOMIC DNA]</scope>
    <source>
        <strain evidence="5">NK-2021</strain>
    </source>
</reference>
<dbReference type="InterPro" id="IPR020849">
    <property type="entry name" value="Small_GTPase_Ras-type"/>
</dbReference>
<dbReference type="SMART" id="SM00173">
    <property type="entry name" value="RAS"/>
    <property type="match status" value="1"/>
</dbReference>
<dbReference type="PRINTS" id="PR00449">
    <property type="entry name" value="RASTRNSFRMNG"/>
</dbReference>
<gene>
    <name evidence="5" type="ORF">JD844_011206</name>
</gene>
<sequence length="277" mass="29922">MRSAEAGASVVVTWAFVVAAPAALYSGGLFVPPFLLPSRRHFSLSLLLGQGKTSLAHQFIDGEFLDCYDPTVESTYNKMLMVGKDEFHLQLVDTAGQDEYTILPHSFTIGIHGYVLVYSVTSLKSFQVVKSLHSKLYESRGKTRMPVVLVGNKADLSIERLGIMGPVRQGILKGMEQHRQAPFPSPAEHALLPQPPKAGPPHPSPWFGPVPAPAPQAAVVAAASAVPADVVVGPPVPCQSPARLQLRKLTQGIFTKVIEEIDRVDNSCGEHRSCVLM</sequence>
<dbReference type="InterPro" id="IPR001806">
    <property type="entry name" value="Small_GTPase"/>
</dbReference>
<keyword evidence="4" id="KW-0472">Membrane</keyword>
<accession>A0ABQ7TIM2</accession>